<dbReference type="InterPro" id="IPR036388">
    <property type="entry name" value="WH-like_DNA-bd_sf"/>
</dbReference>
<reference evidence="1" key="2">
    <citation type="journal article" date="2021" name="PeerJ">
        <title>Extensive microbial diversity within the chicken gut microbiome revealed by metagenomics and culture.</title>
        <authorList>
            <person name="Gilroy R."/>
            <person name="Ravi A."/>
            <person name="Getino M."/>
            <person name="Pursley I."/>
            <person name="Horton D.L."/>
            <person name="Alikhan N.F."/>
            <person name="Baker D."/>
            <person name="Gharbi K."/>
            <person name="Hall N."/>
            <person name="Watson M."/>
            <person name="Adriaenssens E.M."/>
            <person name="Foster-Nyarko E."/>
            <person name="Jarju S."/>
            <person name="Secka A."/>
            <person name="Antonio M."/>
            <person name="Oren A."/>
            <person name="Chaudhuri R.R."/>
            <person name="La Ragione R."/>
            <person name="Hildebrand F."/>
            <person name="Pallen M.J."/>
        </authorList>
    </citation>
    <scope>NUCLEOTIDE SEQUENCE</scope>
    <source>
        <strain evidence="1">B1-3475</strain>
    </source>
</reference>
<gene>
    <name evidence="1" type="ORF">IAC08_05590</name>
</gene>
<evidence type="ECO:0008006" key="3">
    <source>
        <dbReference type="Google" id="ProtNLM"/>
    </source>
</evidence>
<dbReference type="InterPro" id="IPR016032">
    <property type="entry name" value="Sig_transdc_resp-reg_C-effctor"/>
</dbReference>
<name>A0A9D9HL49_9BACT</name>
<evidence type="ECO:0000313" key="2">
    <source>
        <dbReference type="Proteomes" id="UP000823617"/>
    </source>
</evidence>
<accession>A0A9D9HL49</accession>
<protein>
    <recommendedName>
        <fullName evidence="3">HTH luxR-type domain-containing protein</fullName>
    </recommendedName>
</protein>
<dbReference type="SUPFAM" id="SSF46894">
    <property type="entry name" value="C-terminal effector domain of the bipartite response regulators"/>
    <property type="match status" value="1"/>
</dbReference>
<dbReference type="AlphaFoldDB" id="A0A9D9HL49"/>
<comment type="caution">
    <text evidence="1">The sequence shown here is derived from an EMBL/GenBank/DDBJ whole genome shotgun (WGS) entry which is preliminary data.</text>
</comment>
<proteinExistence type="predicted"/>
<dbReference type="GO" id="GO:0006355">
    <property type="term" value="P:regulation of DNA-templated transcription"/>
    <property type="evidence" value="ECO:0007669"/>
    <property type="project" value="InterPro"/>
</dbReference>
<dbReference type="GO" id="GO:0003677">
    <property type="term" value="F:DNA binding"/>
    <property type="evidence" value="ECO:0007669"/>
    <property type="project" value="InterPro"/>
</dbReference>
<organism evidence="1 2">
    <name type="scientific">Candidatus Cryptobacteroides intestinigallinarum</name>
    <dbReference type="NCBI Taxonomy" id="2840767"/>
    <lineage>
        <taxon>Bacteria</taxon>
        <taxon>Pseudomonadati</taxon>
        <taxon>Bacteroidota</taxon>
        <taxon>Bacteroidia</taxon>
        <taxon>Bacteroidales</taxon>
        <taxon>Candidatus Cryptobacteroides</taxon>
    </lineage>
</organism>
<dbReference type="EMBL" id="JADIMK010000058">
    <property type="protein sequence ID" value="MBO8455858.1"/>
    <property type="molecule type" value="Genomic_DNA"/>
</dbReference>
<evidence type="ECO:0000313" key="1">
    <source>
        <dbReference type="EMBL" id="MBO8455858.1"/>
    </source>
</evidence>
<dbReference type="Gene3D" id="1.10.10.10">
    <property type="entry name" value="Winged helix-like DNA-binding domain superfamily/Winged helix DNA-binding domain"/>
    <property type="match status" value="1"/>
</dbReference>
<reference evidence="1" key="1">
    <citation type="submission" date="2020-10" db="EMBL/GenBank/DDBJ databases">
        <authorList>
            <person name="Gilroy R."/>
        </authorList>
    </citation>
    <scope>NUCLEOTIDE SEQUENCE</scope>
    <source>
        <strain evidence="1">B1-3475</strain>
    </source>
</reference>
<sequence length="131" mass="14867">MASQTSGETDGPQLSRREHQVAELIAWGAAKKEIPDLLKRLYGGALISVHTVENITRSIYAKIHLNKANELSAWWFCRYYGVDSSLSPLKRIREAVIAVLLLIVMIPQTVNPDLALRPSRTRTVRMERRKD</sequence>
<dbReference type="Proteomes" id="UP000823617">
    <property type="component" value="Unassembled WGS sequence"/>
</dbReference>